<feature type="domain" description="AMP-binding enzyme C-terminal" evidence="2">
    <location>
        <begin position="446"/>
        <end position="523"/>
    </location>
</feature>
<dbReference type="Gene3D" id="3.40.50.12780">
    <property type="entry name" value="N-terminal domain of ligase-like"/>
    <property type="match status" value="1"/>
</dbReference>
<dbReference type="InterPro" id="IPR050237">
    <property type="entry name" value="ATP-dep_AMP-bd_enzyme"/>
</dbReference>
<keyword evidence="4" id="KW-1185">Reference proteome</keyword>
<dbReference type="PANTHER" id="PTHR43767:SF1">
    <property type="entry name" value="NONRIBOSOMAL PEPTIDE SYNTHASE PES1 (EUROFUNG)-RELATED"/>
    <property type="match status" value="1"/>
</dbReference>
<protein>
    <submittedName>
        <fullName evidence="3">Crotonobetaine/carnitine-CoA ligase</fullName>
    </submittedName>
</protein>
<dbReference type="Pfam" id="PF13193">
    <property type="entry name" value="AMP-binding_C"/>
    <property type="match status" value="1"/>
</dbReference>
<dbReference type="PANTHER" id="PTHR43767">
    <property type="entry name" value="LONG-CHAIN-FATTY-ACID--COA LIGASE"/>
    <property type="match status" value="1"/>
</dbReference>
<dbReference type="InterPro" id="IPR000873">
    <property type="entry name" value="AMP-dep_synth/lig_dom"/>
</dbReference>
<feature type="domain" description="AMP-dependent synthetase/ligase" evidence="1">
    <location>
        <begin position="32"/>
        <end position="384"/>
    </location>
</feature>
<gene>
    <name evidence="3" type="ORF">SAMN05444336_11276</name>
</gene>
<accession>A0A1H3FEA7</accession>
<keyword evidence="3" id="KW-0436">Ligase</keyword>
<dbReference type="SUPFAM" id="SSF56801">
    <property type="entry name" value="Acetyl-CoA synthetase-like"/>
    <property type="match status" value="1"/>
</dbReference>
<evidence type="ECO:0000259" key="2">
    <source>
        <dbReference type="Pfam" id="PF13193"/>
    </source>
</evidence>
<dbReference type="InterPro" id="IPR042099">
    <property type="entry name" value="ANL_N_sf"/>
</dbReference>
<dbReference type="Gene3D" id="3.30.300.30">
    <property type="match status" value="1"/>
</dbReference>
<name>A0A1H3FEA7_9RHOB</name>
<dbReference type="InterPro" id="IPR045851">
    <property type="entry name" value="AMP-bd_C_sf"/>
</dbReference>
<dbReference type="GO" id="GO:0016878">
    <property type="term" value="F:acid-thiol ligase activity"/>
    <property type="evidence" value="ECO:0007669"/>
    <property type="project" value="UniProtKB-ARBA"/>
</dbReference>
<dbReference type="Proteomes" id="UP000199118">
    <property type="component" value="Unassembled WGS sequence"/>
</dbReference>
<dbReference type="Pfam" id="PF00501">
    <property type="entry name" value="AMP-binding"/>
    <property type="match status" value="1"/>
</dbReference>
<proteinExistence type="predicted"/>
<evidence type="ECO:0000259" key="1">
    <source>
        <dbReference type="Pfam" id="PF00501"/>
    </source>
</evidence>
<dbReference type="PROSITE" id="PS00455">
    <property type="entry name" value="AMP_BINDING"/>
    <property type="match status" value="1"/>
</dbReference>
<dbReference type="OrthoDB" id="7315605at2"/>
<dbReference type="RefSeq" id="WP_092685224.1">
    <property type="nucleotide sequence ID" value="NZ_FNMZ01000012.1"/>
</dbReference>
<dbReference type="InterPro" id="IPR025110">
    <property type="entry name" value="AMP-bd_C"/>
</dbReference>
<evidence type="ECO:0000313" key="4">
    <source>
        <dbReference type="Proteomes" id="UP000199118"/>
    </source>
</evidence>
<organism evidence="3 4">
    <name type="scientific">Albimonas donghaensis</name>
    <dbReference type="NCBI Taxonomy" id="356660"/>
    <lineage>
        <taxon>Bacteria</taxon>
        <taxon>Pseudomonadati</taxon>
        <taxon>Pseudomonadota</taxon>
        <taxon>Alphaproteobacteria</taxon>
        <taxon>Rhodobacterales</taxon>
        <taxon>Paracoccaceae</taxon>
        <taxon>Albimonas</taxon>
    </lineage>
</organism>
<dbReference type="AlphaFoldDB" id="A0A1H3FEA7"/>
<dbReference type="InterPro" id="IPR020845">
    <property type="entry name" value="AMP-binding_CS"/>
</dbReference>
<reference evidence="3 4" key="1">
    <citation type="submission" date="2016-10" db="EMBL/GenBank/DDBJ databases">
        <authorList>
            <person name="de Groot N.N."/>
        </authorList>
    </citation>
    <scope>NUCLEOTIDE SEQUENCE [LARGE SCALE GENOMIC DNA]</scope>
    <source>
        <strain evidence="3 4">DSM 17890</strain>
    </source>
</reference>
<dbReference type="EMBL" id="FNMZ01000012">
    <property type="protein sequence ID" value="SDX89296.1"/>
    <property type="molecule type" value="Genomic_DNA"/>
</dbReference>
<dbReference type="STRING" id="356660.SAMN05444336_11276"/>
<sequence>MTTGARAAPRDAQSAIINPFAGRDVNWLLDLRADQSPDRPFLVWEPFEGPPRTWTYAAFRDRVARLAAGLAARGIGEGDRVLVHLDNCPEMEFLWFAIQRIGAIVVTTNTRSSADELSYFADNCGAVAAITQPELAELVARACRHVKWVAVTEAMVGGGAPPAGLAPDAGSAFSAIDADPAGMARPAPDPWRHGSVQYTSGTTSRPKGVLWTQGNALWGARTSAFNEGLVESDVHLVQMPTFHTNARTYSILPTMWVGGTVVMQPRFSASRFWDVANRNGCTWASMLPFFCKAVQQHPMPEAHSFRMFGMSGNELPWDGVFGIRSIGWWGMTETITHGLIGEASSIGGRPGSTGRPGPGYDIRVLREDGGMVEPGEVGLLQCRGWRGIQLFLEYLGNEKATSDSFSEDGWFDTGDRVRLDEDGWITFADRDKDMLKVGGENVAASEIERVVATVGGVYENAVVARKDRMLDEVPVVFVIPVPEMGPEGHAALKARILDECRDKLADFKRPREVFVVSQMPRSTLEKVHKAGLRAQLAEMETA</sequence>
<evidence type="ECO:0000313" key="3">
    <source>
        <dbReference type="EMBL" id="SDX89296.1"/>
    </source>
</evidence>